<dbReference type="Pfam" id="PF06252">
    <property type="entry name" value="GemA"/>
    <property type="match status" value="1"/>
</dbReference>
<proteinExistence type="predicted"/>
<evidence type="ECO:0008006" key="2">
    <source>
        <dbReference type="Google" id="ProtNLM"/>
    </source>
</evidence>
<name>A0A8S5U3R7_9CAUD</name>
<reference evidence="1" key="1">
    <citation type="journal article" date="2021" name="Proc. Natl. Acad. Sci. U.S.A.">
        <title>A Catalog of Tens of Thousands of Viruses from Human Metagenomes Reveals Hidden Associations with Chronic Diseases.</title>
        <authorList>
            <person name="Tisza M.J."/>
            <person name="Buck C.B."/>
        </authorList>
    </citation>
    <scope>NUCLEOTIDE SEQUENCE</scope>
    <source>
        <strain evidence="1">Cttp71</strain>
    </source>
</reference>
<organism evidence="1">
    <name type="scientific">Myoviridae sp. cttp71</name>
    <dbReference type="NCBI Taxonomy" id="2825195"/>
    <lineage>
        <taxon>Viruses</taxon>
        <taxon>Duplodnaviria</taxon>
        <taxon>Heunggongvirae</taxon>
        <taxon>Uroviricota</taxon>
        <taxon>Caudoviricetes</taxon>
    </lineage>
</organism>
<dbReference type="EMBL" id="BK016002">
    <property type="protein sequence ID" value="DAF89090.1"/>
    <property type="molecule type" value="Genomic_DNA"/>
</dbReference>
<sequence>MQFGWNGKMILDVKLTKPKLIQLIHIAKSKLNMDELSYRVLLDNLTGKTSTTKMTVGELLKVYESMKDKGFKPQVRKGRTPVTEHAVVKSRITHKIRAIWIQMHKAGIVKDGSERALNRFMHNTLFNPKHRRPDNIIKLNVQSLDDAEASRLLEILKRWQQRVLK</sequence>
<dbReference type="InterPro" id="IPR009363">
    <property type="entry name" value="Phage_Mu_Gp16"/>
</dbReference>
<accession>A0A8S5U3R7</accession>
<protein>
    <recommendedName>
        <fullName evidence="2">Mu-like prophage protein gp16</fullName>
    </recommendedName>
</protein>
<evidence type="ECO:0000313" key="1">
    <source>
        <dbReference type="EMBL" id="DAF89090.1"/>
    </source>
</evidence>